<evidence type="ECO:0000256" key="8">
    <source>
        <dbReference type="ARBA" id="ARBA00023295"/>
    </source>
</evidence>
<evidence type="ECO:0000256" key="1">
    <source>
        <dbReference type="ARBA" id="ARBA00004240"/>
    </source>
</evidence>
<dbReference type="GO" id="GO:0006491">
    <property type="term" value="P:N-glycan processing"/>
    <property type="evidence" value="ECO:0007669"/>
    <property type="project" value="TreeGrafter"/>
</dbReference>
<keyword evidence="4" id="KW-0732">Signal</keyword>
<dbReference type="GO" id="GO:0005975">
    <property type="term" value="P:carbohydrate metabolic process"/>
    <property type="evidence" value="ECO:0007669"/>
    <property type="project" value="InterPro"/>
</dbReference>
<dbReference type="CDD" id="cd14752">
    <property type="entry name" value="GH31_N"/>
    <property type="match status" value="1"/>
</dbReference>
<sequence>MDDRYPFKNWKESSHCQRNRYLASHNANNNTAGLRFDLSYEIISSSILRIDGGIKFTCRSLFEDNPFLQGEIIMYKNECIHVYLDEINPIFPRFRIPSGDILNPQALEKIDFSCIEISERNAIFTWNKAKYEINFSPILIKGYFKGSLTVSANASSLMNFERYRKFTDDIRPKNQEKNQNFPIPTIDSAGIYKEKNGNLEIFQDLWVEKYFGFTDIKYRGPCSVAMDFEFAEATHVYGLAHHADDLPLKDTVNSDPYRFFNFDHYKFHLGEKSALYGASPFIVSRSQKNYSAGVFWMNGSETWIDIKTWDRTKQTHWMSEAGVMEFIMFVNKSPLSIIKKFTMATGPAQLPPLFALAYHQSRWDYNTQSEVLEISSNFDKNDLPHDSIWLDIDTVDSFAYRTWNYQNYPSPIEMLDFLSLNGRKLFVIADPHIKRSFSYDLYRELSEKKFFVNDKNGLEWMGDTWPGNSCWPDLSRPEVRDLWGSYYSFENHKDSTMALLFWNDMNEPAIASGPEKTLSRNSLHNQYEHRELHNLYGLYTQKASYEGVYKRNGKKERPFVLARSFFSGSQRYGATWAGDNLASWGYLDISIPLILQCAVSGLSFTGSDIGGYCFDPSPDLYSRWFQIAAYYPFFRCHSQNESKRREPWLFAEPVLSKIRIAIRERYRLLPYWYTLFYKYSTKGTPVVIPMFAMYPNDDNAADLDRQFMVGSGILVAAITQENQDKVSVYIPEGKWYDYHSYIEVKSGKLLVDTEEYWVPAYIRGGSIITRQEKVRKCSKDMYNDPYSFIVALNDEGKASGSLYIDDTLTFRYLDGEFIYAKIELSEGIFKYEIQKGHIDLNNVVEKIVIIGIKQVPRKIEQENQREIDFQVKGNTVFIYPKAVKIDQSFVIKLAYI</sequence>
<comment type="caution">
    <text evidence="14">The sequence shown here is derived from an EMBL/GenBank/DDBJ whole genome shotgun (WGS) entry which is preliminary data.</text>
</comment>
<evidence type="ECO:0000256" key="3">
    <source>
        <dbReference type="ARBA" id="ARBA00007806"/>
    </source>
</evidence>
<dbReference type="GO" id="GO:0005783">
    <property type="term" value="C:endoplasmic reticulum"/>
    <property type="evidence" value="ECO:0007669"/>
    <property type="project" value="UniProtKB-SubCell"/>
</dbReference>
<keyword evidence="7" id="KW-0325">Glycoprotein</keyword>
<dbReference type="InterPro" id="IPR000322">
    <property type="entry name" value="Glyco_hydro_31_TIM"/>
</dbReference>
<dbReference type="SUPFAM" id="SSF51445">
    <property type="entry name" value="(Trans)glycosidases"/>
    <property type="match status" value="1"/>
</dbReference>
<dbReference type="Proteomes" id="UP001162131">
    <property type="component" value="Unassembled WGS sequence"/>
</dbReference>
<evidence type="ECO:0000256" key="9">
    <source>
        <dbReference type="ARBA" id="ARBA00042895"/>
    </source>
</evidence>
<organism evidence="14 15">
    <name type="scientific">Blepharisma stoltei</name>
    <dbReference type="NCBI Taxonomy" id="1481888"/>
    <lineage>
        <taxon>Eukaryota</taxon>
        <taxon>Sar</taxon>
        <taxon>Alveolata</taxon>
        <taxon>Ciliophora</taxon>
        <taxon>Postciliodesmatophora</taxon>
        <taxon>Heterotrichea</taxon>
        <taxon>Heterotrichida</taxon>
        <taxon>Blepharismidae</taxon>
        <taxon>Blepharisma</taxon>
    </lineage>
</organism>
<feature type="domain" description="Glycoside hydrolase family 31 N-terminal" evidence="12">
    <location>
        <begin position="96"/>
        <end position="305"/>
    </location>
</feature>
<evidence type="ECO:0000256" key="6">
    <source>
        <dbReference type="ARBA" id="ARBA00022824"/>
    </source>
</evidence>
<evidence type="ECO:0000256" key="5">
    <source>
        <dbReference type="ARBA" id="ARBA00022801"/>
    </source>
</evidence>
<feature type="domain" description="Glycoside hydrolase family 31 TIM barrel" evidence="11">
    <location>
        <begin position="349"/>
        <end position="675"/>
    </location>
</feature>
<comment type="subcellular location">
    <subcellularLocation>
        <location evidence="1">Endoplasmic reticulum</location>
    </subcellularLocation>
</comment>
<evidence type="ECO:0000256" key="7">
    <source>
        <dbReference type="ARBA" id="ARBA00023180"/>
    </source>
</evidence>
<keyword evidence="6" id="KW-0256">Endoplasmic reticulum</keyword>
<dbReference type="EMBL" id="CAJZBQ010000047">
    <property type="protein sequence ID" value="CAG9329428.1"/>
    <property type="molecule type" value="Genomic_DNA"/>
</dbReference>
<evidence type="ECO:0000259" key="11">
    <source>
        <dbReference type="Pfam" id="PF01055"/>
    </source>
</evidence>
<gene>
    <name evidence="14" type="ORF">BSTOLATCC_MIC48248</name>
</gene>
<protein>
    <recommendedName>
        <fullName evidence="9">Glucosidase II subunit alpha</fullName>
    </recommendedName>
</protein>
<name>A0AAU9JUN8_9CILI</name>
<dbReference type="SUPFAM" id="SSF51011">
    <property type="entry name" value="Glycosyl hydrolase domain"/>
    <property type="match status" value="1"/>
</dbReference>
<dbReference type="CDD" id="cd06603">
    <property type="entry name" value="GH31_GANC_GANAB_alpha"/>
    <property type="match status" value="1"/>
</dbReference>
<comment type="pathway">
    <text evidence="2">Glycan metabolism; N-glycan metabolism.</text>
</comment>
<dbReference type="GO" id="GO:0030246">
    <property type="term" value="F:carbohydrate binding"/>
    <property type="evidence" value="ECO:0007669"/>
    <property type="project" value="InterPro"/>
</dbReference>
<dbReference type="Gene3D" id="2.60.40.1760">
    <property type="entry name" value="glycosyl hydrolase (family 31)"/>
    <property type="match status" value="1"/>
</dbReference>
<evidence type="ECO:0000256" key="2">
    <source>
        <dbReference type="ARBA" id="ARBA00004833"/>
    </source>
</evidence>
<evidence type="ECO:0000259" key="13">
    <source>
        <dbReference type="Pfam" id="PF21365"/>
    </source>
</evidence>
<evidence type="ECO:0000256" key="10">
    <source>
        <dbReference type="RuleBase" id="RU361185"/>
    </source>
</evidence>
<dbReference type="GO" id="GO:0090599">
    <property type="term" value="F:alpha-glucosidase activity"/>
    <property type="evidence" value="ECO:0007669"/>
    <property type="project" value="TreeGrafter"/>
</dbReference>
<keyword evidence="8 10" id="KW-0326">Glycosidase</keyword>
<dbReference type="InterPro" id="IPR025887">
    <property type="entry name" value="Glyco_hydro_31_N_dom"/>
</dbReference>
<comment type="similarity">
    <text evidence="3 10">Belongs to the glycosyl hydrolase 31 family.</text>
</comment>
<dbReference type="InterPro" id="IPR048395">
    <property type="entry name" value="Glyco_hydro_31_C"/>
</dbReference>
<evidence type="ECO:0000313" key="14">
    <source>
        <dbReference type="EMBL" id="CAG9329428.1"/>
    </source>
</evidence>
<evidence type="ECO:0000256" key="4">
    <source>
        <dbReference type="ARBA" id="ARBA00022729"/>
    </source>
</evidence>
<dbReference type="Gene3D" id="3.20.20.80">
    <property type="entry name" value="Glycosidases"/>
    <property type="match status" value="1"/>
</dbReference>
<keyword evidence="5 10" id="KW-0378">Hydrolase</keyword>
<dbReference type="Gene3D" id="2.60.40.1180">
    <property type="entry name" value="Golgi alpha-mannosidase II"/>
    <property type="match status" value="2"/>
</dbReference>
<dbReference type="InterPro" id="IPR017853">
    <property type="entry name" value="GH"/>
</dbReference>
<dbReference type="AlphaFoldDB" id="A0AAU9JUN8"/>
<dbReference type="InterPro" id="IPR011013">
    <property type="entry name" value="Gal_mutarotase_sf_dom"/>
</dbReference>
<feature type="domain" description="Glycosyl hydrolase family 31 C-terminal" evidence="13">
    <location>
        <begin position="683"/>
        <end position="768"/>
    </location>
</feature>
<reference evidence="14" key="1">
    <citation type="submission" date="2021-09" db="EMBL/GenBank/DDBJ databases">
        <authorList>
            <consortium name="AG Swart"/>
            <person name="Singh M."/>
            <person name="Singh A."/>
            <person name="Seah K."/>
            <person name="Emmerich C."/>
        </authorList>
    </citation>
    <scope>NUCLEOTIDE SEQUENCE</scope>
    <source>
        <strain evidence="14">ATCC30299</strain>
    </source>
</reference>
<evidence type="ECO:0000259" key="12">
    <source>
        <dbReference type="Pfam" id="PF13802"/>
    </source>
</evidence>
<evidence type="ECO:0000313" key="15">
    <source>
        <dbReference type="Proteomes" id="UP001162131"/>
    </source>
</evidence>
<dbReference type="InterPro" id="IPR013780">
    <property type="entry name" value="Glyco_hydro_b"/>
</dbReference>
<keyword evidence="15" id="KW-1185">Reference proteome</keyword>
<proteinExistence type="inferred from homology"/>
<dbReference type="Pfam" id="PF21365">
    <property type="entry name" value="Glyco_hydro_31_3rd"/>
    <property type="match status" value="1"/>
</dbReference>
<accession>A0AAU9JUN8</accession>
<dbReference type="Pfam" id="PF13802">
    <property type="entry name" value="Gal_mutarotas_2"/>
    <property type="match status" value="1"/>
</dbReference>
<dbReference type="Pfam" id="PF01055">
    <property type="entry name" value="Glyco_hydro_31_2nd"/>
    <property type="match status" value="1"/>
</dbReference>
<dbReference type="PANTHER" id="PTHR22762:SF54">
    <property type="entry name" value="BCDNA.GH04962"/>
    <property type="match status" value="1"/>
</dbReference>
<dbReference type="PANTHER" id="PTHR22762">
    <property type="entry name" value="ALPHA-GLUCOSIDASE"/>
    <property type="match status" value="1"/>
</dbReference>
<dbReference type="SUPFAM" id="SSF74650">
    <property type="entry name" value="Galactose mutarotase-like"/>
    <property type="match status" value="1"/>
</dbReference>